<dbReference type="Pfam" id="PF18592">
    <property type="entry name" value="Tho1_MOS11_C"/>
    <property type="match status" value="1"/>
</dbReference>
<sequence>MSTDLQKMKVKDLREELAKRGLDTAGLKAILIERLESSVSPSSSSATALASASASTPPPPSQQESSSTAQQERPQNQVQAKGEGGSEENGEDRETKPLVVAGNPSVSTGPISEIEKKYKRAERFGMPVQLSEQEKRKSRAER</sequence>
<dbReference type="SUPFAM" id="SSF68906">
    <property type="entry name" value="SAP domain"/>
    <property type="match status" value="1"/>
</dbReference>
<feature type="region of interest" description="Disordered" evidence="1">
    <location>
        <begin position="35"/>
        <end position="142"/>
    </location>
</feature>
<reference evidence="4" key="1">
    <citation type="journal article" date="2013" name="Science">
        <title>The Amborella genome and the evolution of flowering plants.</title>
        <authorList>
            <consortium name="Amborella Genome Project"/>
        </authorList>
    </citation>
    <scope>NUCLEOTIDE SEQUENCE [LARGE SCALE GENOMIC DNA]</scope>
</reference>
<dbReference type="Gene3D" id="1.10.720.30">
    <property type="entry name" value="SAP domain"/>
    <property type="match status" value="1"/>
</dbReference>
<dbReference type="PANTHER" id="PTHR47701">
    <property type="entry name" value="PROTEIN MODIFIER OF SNC1 11"/>
    <property type="match status" value="1"/>
</dbReference>
<evidence type="ECO:0000256" key="1">
    <source>
        <dbReference type="SAM" id="MobiDB-lite"/>
    </source>
</evidence>
<dbReference type="Gramene" id="ERM95664">
    <property type="protein sequence ID" value="ERM95664"/>
    <property type="gene ID" value="AMTR_s00023p00196060"/>
</dbReference>
<keyword evidence="4" id="KW-1185">Reference proteome</keyword>
<dbReference type="InterPro" id="IPR003034">
    <property type="entry name" value="SAP_dom"/>
</dbReference>
<dbReference type="PANTHER" id="PTHR47701:SF2">
    <property type="entry name" value="PROTEIN MODIFIER OF SNC1 11"/>
    <property type="match status" value="1"/>
</dbReference>
<dbReference type="AlphaFoldDB" id="W1NKD7"/>
<organism evidence="3 4">
    <name type="scientific">Amborella trichopoda</name>
    <dbReference type="NCBI Taxonomy" id="13333"/>
    <lineage>
        <taxon>Eukaryota</taxon>
        <taxon>Viridiplantae</taxon>
        <taxon>Streptophyta</taxon>
        <taxon>Embryophyta</taxon>
        <taxon>Tracheophyta</taxon>
        <taxon>Spermatophyta</taxon>
        <taxon>Magnoliopsida</taxon>
        <taxon>Amborellales</taxon>
        <taxon>Amborellaceae</taxon>
        <taxon>Amborella</taxon>
    </lineage>
</organism>
<dbReference type="Proteomes" id="UP000017836">
    <property type="component" value="Unassembled WGS sequence"/>
</dbReference>
<evidence type="ECO:0000313" key="4">
    <source>
        <dbReference type="Proteomes" id="UP000017836"/>
    </source>
</evidence>
<accession>W1NKD7</accession>
<dbReference type="GO" id="GO:0016973">
    <property type="term" value="P:poly(A)+ mRNA export from nucleus"/>
    <property type="evidence" value="ECO:0007669"/>
    <property type="project" value="InterPro"/>
</dbReference>
<dbReference type="OMA" id="STDLQKM"/>
<dbReference type="PROSITE" id="PS50800">
    <property type="entry name" value="SAP"/>
    <property type="match status" value="1"/>
</dbReference>
<dbReference type="InterPro" id="IPR040746">
    <property type="entry name" value="THO1_MOS11_C"/>
</dbReference>
<dbReference type="SMART" id="SM00513">
    <property type="entry name" value="SAP"/>
    <property type="match status" value="1"/>
</dbReference>
<dbReference type="InterPro" id="IPR036361">
    <property type="entry name" value="SAP_dom_sf"/>
</dbReference>
<feature type="domain" description="SAP" evidence="2">
    <location>
        <begin position="5"/>
        <end position="39"/>
    </location>
</feature>
<dbReference type="Pfam" id="PF02037">
    <property type="entry name" value="SAP"/>
    <property type="match status" value="1"/>
</dbReference>
<evidence type="ECO:0000313" key="3">
    <source>
        <dbReference type="EMBL" id="ERM95664.1"/>
    </source>
</evidence>
<feature type="compositionally biased region" description="Basic and acidic residues" evidence="1">
    <location>
        <begin position="132"/>
        <end position="142"/>
    </location>
</feature>
<dbReference type="STRING" id="13333.W1NKD7"/>
<dbReference type="InterPro" id="IPR044209">
    <property type="entry name" value="MOS11"/>
</dbReference>
<gene>
    <name evidence="3" type="ORF">AMTR_s00023p00196060</name>
</gene>
<dbReference type="EMBL" id="KI397474">
    <property type="protein sequence ID" value="ERM95664.1"/>
    <property type="molecule type" value="Genomic_DNA"/>
</dbReference>
<proteinExistence type="predicted"/>
<dbReference type="HOGENOM" id="CLU_1818398_0_0_1"/>
<feature type="compositionally biased region" description="Low complexity" evidence="1">
    <location>
        <begin position="37"/>
        <end position="55"/>
    </location>
</feature>
<name>W1NKD7_AMBTC</name>
<feature type="compositionally biased region" description="Low complexity" evidence="1">
    <location>
        <begin position="62"/>
        <end position="72"/>
    </location>
</feature>
<evidence type="ECO:0000259" key="2">
    <source>
        <dbReference type="PROSITE" id="PS50800"/>
    </source>
</evidence>
<protein>
    <recommendedName>
        <fullName evidence="2">SAP domain-containing protein</fullName>
    </recommendedName>
</protein>